<dbReference type="PANTHER" id="PTHR12929">
    <property type="entry name" value="SOLUTE CARRIER FAMILY 52"/>
    <property type="match status" value="1"/>
</dbReference>
<evidence type="ECO:0000256" key="10">
    <source>
        <dbReference type="RuleBase" id="RU368035"/>
    </source>
</evidence>
<feature type="transmembrane region" description="Helical" evidence="10">
    <location>
        <begin position="324"/>
        <end position="346"/>
    </location>
</feature>
<dbReference type="GO" id="GO:0005886">
    <property type="term" value="C:plasma membrane"/>
    <property type="evidence" value="ECO:0007669"/>
    <property type="project" value="UniProtKB-SubCell"/>
</dbReference>
<evidence type="ECO:0000256" key="3">
    <source>
        <dbReference type="ARBA" id="ARBA00006366"/>
    </source>
</evidence>
<reference evidence="13" key="1">
    <citation type="submission" date="2018-12" db="EMBL/GenBank/DDBJ databases">
        <authorList>
            <person name="Yazar S."/>
        </authorList>
    </citation>
    <scope>NUCLEOTIDE SEQUENCE [LARGE SCALE GENOMIC DNA]</scope>
</reference>
<comment type="catalytic activity">
    <reaction evidence="1 10">
        <text>riboflavin(in) = riboflavin(out)</text>
        <dbReference type="Rhea" id="RHEA:35015"/>
        <dbReference type="ChEBI" id="CHEBI:57986"/>
    </reaction>
</comment>
<dbReference type="InterPro" id="IPR009357">
    <property type="entry name" value="Riboflavin_transptr"/>
</dbReference>
<reference evidence="11" key="2">
    <citation type="submission" date="2025-05" db="UniProtKB">
        <authorList>
            <consortium name="Ensembl"/>
        </authorList>
    </citation>
    <scope>IDENTIFICATION</scope>
</reference>
<dbReference type="STRING" id="29139.ENSVURP00010003903"/>
<protein>
    <recommendedName>
        <fullName evidence="10">Riboflavin transporter</fullName>
    </recommendedName>
</protein>
<evidence type="ECO:0000256" key="6">
    <source>
        <dbReference type="ARBA" id="ARBA00022692"/>
    </source>
</evidence>
<sequence length="433" mass="46729">MSLLTHLLICIFGSGSWVAINGLWVELPQLVSKLPEGWNLPSYITVIIQLANVGPLFIILLHRFRPGYLSEVPVIYVVLALGTTACFLFAFLWEKTSVVAGVPHSTAFLVLTFILALVDCTSSVTFLPFMARLPAQYLNTLFVGEGLSGLLPALVALVQGTGTKTCAHVTNGSITTVPPKNCHLSANFSPFVYFLLLSVMMASCLAAFFGLTRLSKRWEHSTEDCPVNQVTLRSFNLQDASADSSNRDSCSSLTLPEENRASVWSRAQLAFIYAVVVFVNALTNGILPSVHTYSCLPYGSKAYHLSSVLGSELGTLFASLPRSLFWLGVTTVVGTGFGAYNLAMAVLSPCPLLKGSRWGEAIIVISWVLYGGILSYVKVMTGVHLRKVSQSALLWCGAAIQLGSAFGAILMFPLVNVLHLFKSSNGSSQQCTI</sequence>
<dbReference type="GO" id="GO:0032217">
    <property type="term" value="F:riboflavin transmembrane transporter activity"/>
    <property type="evidence" value="ECO:0007669"/>
    <property type="project" value="UniProtKB-UniRule"/>
</dbReference>
<accession>A0A4X2JWB5</accession>
<proteinExistence type="inferred from homology"/>
<evidence type="ECO:0000313" key="12">
    <source>
        <dbReference type="Ensembl" id="ENSVURP00010019312.1"/>
    </source>
</evidence>
<dbReference type="Proteomes" id="UP000314987">
    <property type="component" value="Unassembled WGS sequence"/>
</dbReference>
<feature type="transmembrane region" description="Helical" evidence="10">
    <location>
        <begin position="42"/>
        <end position="61"/>
    </location>
</feature>
<feature type="transmembrane region" description="Helical" evidence="10">
    <location>
        <begin position="191"/>
        <end position="211"/>
    </location>
</feature>
<dbReference type="Ensembl" id="ENSVURT00010004422.1">
    <property type="protein sequence ID" value="ENSVURP00010003903.1"/>
    <property type="gene ID" value="ENSVURG00010003125.1"/>
</dbReference>
<keyword evidence="13" id="KW-1185">Reference proteome</keyword>
<comment type="function">
    <text evidence="10">Plasma membrane transporter mediating the uptake by cells of the water soluble vitamin B2/riboflavin that plays a key role in biochemical oxidation-reduction reactions of the carbohydrate, lipid, and amino acid metabolism.</text>
</comment>
<evidence type="ECO:0000256" key="8">
    <source>
        <dbReference type="ARBA" id="ARBA00023136"/>
    </source>
</evidence>
<evidence type="ECO:0000313" key="11">
    <source>
        <dbReference type="Ensembl" id="ENSVURP00010003903.1"/>
    </source>
</evidence>
<evidence type="ECO:0000256" key="2">
    <source>
        <dbReference type="ARBA" id="ARBA00004651"/>
    </source>
</evidence>
<feature type="transmembrane region" description="Helical" evidence="10">
    <location>
        <begin position="137"/>
        <end position="158"/>
    </location>
</feature>
<dbReference type="PANTHER" id="PTHR12929:SF4">
    <property type="entry name" value="SOLUTE CARRIER FAMILY 52, RIBOFLAVIN TRANSPORTER, MEMBER 3"/>
    <property type="match status" value="1"/>
</dbReference>
<keyword evidence="7 10" id="KW-1133">Transmembrane helix</keyword>
<comment type="subcellular location">
    <subcellularLocation>
        <location evidence="2 10">Cell membrane</location>
        <topology evidence="2 10">Multi-pass membrane protein</topology>
    </subcellularLocation>
</comment>
<evidence type="ECO:0000256" key="9">
    <source>
        <dbReference type="ARBA" id="ARBA00023180"/>
    </source>
</evidence>
<name>A0A4X2JWB5_VOMUR</name>
<feature type="transmembrane region" description="Helical" evidence="10">
    <location>
        <begin position="73"/>
        <end position="93"/>
    </location>
</feature>
<organism evidence="11 13">
    <name type="scientific">Vombatus ursinus</name>
    <name type="common">Common wombat</name>
    <dbReference type="NCBI Taxonomy" id="29139"/>
    <lineage>
        <taxon>Eukaryota</taxon>
        <taxon>Metazoa</taxon>
        <taxon>Chordata</taxon>
        <taxon>Craniata</taxon>
        <taxon>Vertebrata</taxon>
        <taxon>Euteleostomi</taxon>
        <taxon>Mammalia</taxon>
        <taxon>Metatheria</taxon>
        <taxon>Diprotodontia</taxon>
        <taxon>Vombatidae</taxon>
        <taxon>Vombatus</taxon>
    </lineage>
</organism>
<dbReference type="Ensembl" id="ENSVURT00010021975.1">
    <property type="protein sequence ID" value="ENSVURP00010019312.1"/>
    <property type="gene ID" value="ENSVURG00010014733.1"/>
</dbReference>
<feature type="transmembrane region" description="Helical" evidence="10">
    <location>
        <begin position="105"/>
        <end position="130"/>
    </location>
</feature>
<keyword evidence="8 10" id="KW-0472">Membrane</keyword>
<keyword evidence="4 10" id="KW-0813">Transport</keyword>
<keyword evidence="9" id="KW-0325">Glycoprotein</keyword>
<keyword evidence="6 10" id="KW-0812">Transmembrane</keyword>
<dbReference type="AlphaFoldDB" id="A0A4X2JWB5"/>
<dbReference type="GeneTree" id="ENSGT00390000003774"/>
<gene>
    <name evidence="11" type="primary">LOC114046829</name>
    <name evidence="12" type="synonym">LOC114046827</name>
</gene>
<evidence type="ECO:0000256" key="5">
    <source>
        <dbReference type="ARBA" id="ARBA00022475"/>
    </source>
</evidence>
<feature type="transmembrane region" description="Helical" evidence="10">
    <location>
        <begin position="358"/>
        <end position="377"/>
    </location>
</feature>
<evidence type="ECO:0000256" key="7">
    <source>
        <dbReference type="ARBA" id="ARBA00022989"/>
    </source>
</evidence>
<dbReference type="OMA" id="CTWIGTN"/>
<comment type="similarity">
    <text evidence="3 10">Belongs to the riboflavin transporter family.</text>
</comment>
<dbReference type="Pfam" id="PF06237">
    <property type="entry name" value="SLC52_ribofla_tr"/>
    <property type="match status" value="1"/>
</dbReference>
<feature type="transmembrane region" description="Helical" evidence="10">
    <location>
        <begin position="269"/>
        <end position="287"/>
    </location>
</feature>
<evidence type="ECO:0000256" key="1">
    <source>
        <dbReference type="ARBA" id="ARBA00000215"/>
    </source>
</evidence>
<evidence type="ECO:0000256" key="4">
    <source>
        <dbReference type="ARBA" id="ARBA00022448"/>
    </source>
</evidence>
<keyword evidence="5 10" id="KW-1003">Cell membrane</keyword>
<feature type="transmembrane region" description="Helical" evidence="10">
    <location>
        <begin position="392"/>
        <end position="415"/>
    </location>
</feature>
<evidence type="ECO:0000313" key="13">
    <source>
        <dbReference type="Proteomes" id="UP000314987"/>
    </source>
</evidence>